<evidence type="ECO:0000313" key="1">
    <source>
        <dbReference type="EMBL" id="GAA4232094.1"/>
    </source>
</evidence>
<sequence length="96" mass="10090">MARLVAELGDLAAAGHRPDDPVALGALLTLAVRLYTDGSENPYGPAALAELKLTPTEACTAAAALLHAQSLTPFEFAVWFSNSRVDAVGRDGQEQR</sequence>
<evidence type="ECO:0000313" key="2">
    <source>
        <dbReference type="Proteomes" id="UP001501710"/>
    </source>
</evidence>
<comment type="caution">
    <text evidence="1">The sequence shown here is derived from an EMBL/GenBank/DDBJ whole genome shotgun (WGS) entry which is preliminary data.</text>
</comment>
<organism evidence="1 2">
    <name type="scientific">Actinomadura meridiana</name>
    <dbReference type="NCBI Taxonomy" id="559626"/>
    <lineage>
        <taxon>Bacteria</taxon>
        <taxon>Bacillati</taxon>
        <taxon>Actinomycetota</taxon>
        <taxon>Actinomycetes</taxon>
        <taxon>Streptosporangiales</taxon>
        <taxon>Thermomonosporaceae</taxon>
        <taxon>Actinomadura</taxon>
    </lineage>
</organism>
<accession>A0ABP8C1K3</accession>
<name>A0ABP8C1K3_9ACTN</name>
<keyword evidence="2" id="KW-1185">Reference proteome</keyword>
<gene>
    <name evidence="1" type="ORF">GCM10022254_31100</name>
</gene>
<proteinExistence type="predicted"/>
<dbReference type="EMBL" id="BAABAS010000006">
    <property type="protein sequence ID" value="GAA4232094.1"/>
    <property type="molecule type" value="Genomic_DNA"/>
</dbReference>
<dbReference type="RefSeq" id="WP_344896533.1">
    <property type="nucleotide sequence ID" value="NZ_BAABAS010000006.1"/>
</dbReference>
<dbReference type="Proteomes" id="UP001501710">
    <property type="component" value="Unassembled WGS sequence"/>
</dbReference>
<reference evidence="2" key="1">
    <citation type="journal article" date="2019" name="Int. J. Syst. Evol. Microbiol.">
        <title>The Global Catalogue of Microorganisms (GCM) 10K type strain sequencing project: providing services to taxonomists for standard genome sequencing and annotation.</title>
        <authorList>
            <consortium name="The Broad Institute Genomics Platform"/>
            <consortium name="The Broad Institute Genome Sequencing Center for Infectious Disease"/>
            <person name="Wu L."/>
            <person name="Ma J."/>
        </authorList>
    </citation>
    <scope>NUCLEOTIDE SEQUENCE [LARGE SCALE GENOMIC DNA]</scope>
    <source>
        <strain evidence="2">JCM 17440</strain>
    </source>
</reference>
<protein>
    <submittedName>
        <fullName evidence="1">Uncharacterized protein</fullName>
    </submittedName>
</protein>